<evidence type="ECO:0000259" key="11">
    <source>
        <dbReference type="Pfam" id="PF08574"/>
    </source>
</evidence>
<dbReference type="SUPFAM" id="SSF48403">
    <property type="entry name" value="Ankyrin repeat"/>
    <property type="match status" value="1"/>
</dbReference>
<evidence type="ECO:0000313" key="12">
    <source>
        <dbReference type="EMBL" id="CAI5732876.1"/>
    </source>
</evidence>
<evidence type="ECO:0000256" key="10">
    <source>
        <dbReference type="SAM" id="MobiDB-lite"/>
    </source>
</evidence>
<feature type="region of interest" description="Disordered" evidence="10">
    <location>
        <begin position="394"/>
        <end position="458"/>
    </location>
</feature>
<dbReference type="InterPro" id="IPR036770">
    <property type="entry name" value="Ankyrin_rpt-contain_sf"/>
</dbReference>
<evidence type="ECO:0000256" key="9">
    <source>
        <dbReference type="ARBA" id="ARBA00023242"/>
    </source>
</evidence>
<comment type="function">
    <text evidence="1">Directs RNA polymerase II nuclear import.</text>
</comment>
<sequence>MADKADIKTPPLDADAKEKPSFVFLRLKRKRTDERMDHLVVYSEPDAKRVKCGSTDLLQAFTNLSTTDQRFVFKHIDTMDDPITSGRGKWTERLKRKARSLKDEHAAMMAKKAVASAFQTDLTASKPTIQLVKQQQSRSKALRNEERLKARGLRPRVRITEKQTIEVHGIRLVDLQLSATSGVETNEQVDAEVEKSETDVVTVNGTRMKAMRVLNPYERELDEAIWAAFRSNEFASFFQIYHAQRSDFGASPTAFQRPADGTTVLMAAALHGRSDVIEVLLRSDSTCVLQEAWTGATATAFAKHGGHRNVETALLACEDVEREKDYVYDVYCVDTSASKELSIASGAATPSENGFERASVHGVPIVSVSSEVQQWLMEDVPSDEVVEEYMLESDIDSNEEDDGLSEDSNDEDNAANDYPDEESSDESLVDSDDLNEIGARRHRRESEDDHTERDEFDY</sequence>
<feature type="domain" description="Transcription factor Iwr1" evidence="11">
    <location>
        <begin position="324"/>
        <end position="422"/>
    </location>
</feature>
<dbReference type="InterPro" id="IPR040218">
    <property type="entry name" value="SLC7A6OS"/>
</dbReference>
<evidence type="ECO:0000256" key="8">
    <source>
        <dbReference type="ARBA" id="ARBA00022927"/>
    </source>
</evidence>
<comment type="caution">
    <text evidence="12">The sequence shown here is derived from an EMBL/GenBank/DDBJ whole genome shotgun (WGS) entry which is preliminary data.</text>
</comment>
<comment type="subcellular location">
    <subcellularLocation>
        <location evidence="3">Cytoplasm</location>
    </subcellularLocation>
    <subcellularLocation>
        <location evidence="2">Nucleus</location>
    </subcellularLocation>
</comment>
<comment type="similarity">
    <text evidence="4">Belongs to the IWR1/SLC7A6OS family.</text>
</comment>
<protein>
    <recommendedName>
        <fullName evidence="5">Probable RNA polymerase II nuclear localization protein SLC7A6OS</fullName>
    </recommendedName>
</protein>
<dbReference type="Gene3D" id="1.25.40.20">
    <property type="entry name" value="Ankyrin repeat-containing domain"/>
    <property type="match status" value="1"/>
</dbReference>
<name>A0AAV0UCI0_HYABA</name>
<dbReference type="Pfam" id="PF08574">
    <property type="entry name" value="Iwr1"/>
    <property type="match status" value="1"/>
</dbReference>
<reference evidence="12" key="1">
    <citation type="submission" date="2022-12" db="EMBL/GenBank/DDBJ databases">
        <authorList>
            <person name="Webb A."/>
        </authorList>
    </citation>
    <scope>NUCLEOTIDE SEQUENCE</scope>
    <source>
        <strain evidence="12">Hp1</strain>
    </source>
</reference>
<dbReference type="InterPro" id="IPR013883">
    <property type="entry name" value="TF_Iwr1_dom"/>
</dbReference>
<evidence type="ECO:0000256" key="2">
    <source>
        <dbReference type="ARBA" id="ARBA00004123"/>
    </source>
</evidence>
<dbReference type="PANTHER" id="PTHR31196:SF2">
    <property type="entry name" value="RNA POLYMERASE II NUCLEAR LOCALIZATION PROTEIN SLC7A6OS-RELATED"/>
    <property type="match status" value="1"/>
</dbReference>
<evidence type="ECO:0000256" key="1">
    <source>
        <dbReference type="ARBA" id="ARBA00003202"/>
    </source>
</evidence>
<keyword evidence="8" id="KW-0653">Protein transport</keyword>
<evidence type="ECO:0000313" key="13">
    <source>
        <dbReference type="Proteomes" id="UP001162031"/>
    </source>
</evidence>
<dbReference type="GO" id="GO:0015031">
    <property type="term" value="P:protein transport"/>
    <property type="evidence" value="ECO:0007669"/>
    <property type="project" value="UniProtKB-KW"/>
</dbReference>
<organism evidence="12 13">
    <name type="scientific">Hyaloperonospora brassicae</name>
    <name type="common">Brassica downy mildew</name>
    <name type="synonym">Peronospora brassicae</name>
    <dbReference type="NCBI Taxonomy" id="162125"/>
    <lineage>
        <taxon>Eukaryota</taxon>
        <taxon>Sar</taxon>
        <taxon>Stramenopiles</taxon>
        <taxon>Oomycota</taxon>
        <taxon>Peronosporomycetes</taxon>
        <taxon>Peronosporales</taxon>
        <taxon>Peronosporaceae</taxon>
        <taxon>Hyaloperonospora</taxon>
    </lineage>
</organism>
<dbReference type="Proteomes" id="UP001162031">
    <property type="component" value="Unassembled WGS sequence"/>
</dbReference>
<evidence type="ECO:0000256" key="5">
    <source>
        <dbReference type="ARBA" id="ARBA00017036"/>
    </source>
</evidence>
<accession>A0AAV0UCI0</accession>
<keyword evidence="9" id="KW-0539">Nucleus</keyword>
<dbReference type="GO" id="GO:0005737">
    <property type="term" value="C:cytoplasm"/>
    <property type="evidence" value="ECO:0007669"/>
    <property type="project" value="UniProtKB-SubCell"/>
</dbReference>
<evidence type="ECO:0000256" key="3">
    <source>
        <dbReference type="ARBA" id="ARBA00004496"/>
    </source>
</evidence>
<gene>
    <name evidence="12" type="ORF">HBR001_LOCUS5660</name>
</gene>
<dbReference type="AlphaFoldDB" id="A0AAV0UCI0"/>
<proteinExistence type="inferred from homology"/>
<dbReference type="EMBL" id="CANTFL010001187">
    <property type="protein sequence ID" value="CAI5732876.1"/>
    <property type="molecule type" value="Genomic_DNA"/>
</dbReference>
<dbReference type="GO" id="GO:0005634">
    <property type="term" value="C:nucleus"/>
    <property type="evidence" value="ECO:0007669"/>
    <property type="project" value="UniProtKB-SubCell"/>
</dbReference>
<dbReference type="PANTHER" id="PTHR31196">
    <property type="entry name" value="RNA POLYMERASE II NUCLEAR LOCALIZATION PROTEIN SLC7A6OS-RELATED"/>
    <property type="match status" value="1"/>
</dbReference>
<evidence type="ECO:0000256" key="4">
    <source>
        <dbReference type="ARBA" id="ARBA00010218"/>
    </source>
</evidence>
<evidence type="ECO:0000256" key="6">
    <source>
        <dbReference type="ARBA" id="ARBA00022448"/>
    </source>
</evidence>
<feature type="compositionally biased region" description="Acidic residues" evidence="10">
    <location>
        <begin position="394"/>
        <end position="435"/>
    </location>
</feature>
<feature type="compositionally biased region" description="Basic and acidic residues" evidence="10">
    <location>
        <begin position="444"/>
        <end position="458"/>
    </location>
</feature>
<evidence type="ECO:0000256" key="7">
    <source>
        <dbReference type="ARBA" id="ARBA00022490"/>
    </source>
</evidence>
<keyword evidence="6" id="KW-0813">Transport</keyword>
<keyword evidence="13" id="KW-1185">Reference proteome</keyword>
<keyword evidence="7" id="KW-0963">Cytoplasm</keyword>